<dbReference type="Proteomes" id="UP000675881">
    <property type="component" value="Chromosome 8"/>
</dbReference>
<feature type="compositionally biased region" description="Basic and acidic residues" evidence="3">
    <location>
        <begin position="712"/>
        <end position="734"/>
    </location>
</feature>
<evidence type="ECO:0000256" key="1">
    <source>
        <dbReference type="ARBA" id="ARBA00022737"/>
    </source>
</evidence>
<dbReference type="InterPro" id="IPR036770">
    <property type="entry name" value="Ankyrin_rpt-contain_sf"/>
</dbReference>
<keyword evidence="4" id="KW-1133">Transmembrane helix</keyword>
<feature type="region of interest" description="Disordered" evidence="3">
    <location>
        <begin position="697"/>
        <end position="768"/>
    </location>
</feature>
<feature type="transmembrane region" description="Helical" evidence="4">
    <location>
        <begin position="1016"/>
        <end position="1034"/>
    </location>
</feature>
<dbReference type="AlphaFoldDB" id="A0A7R8HCQ3"/>
<evidence type="ECO:0000313" key="5">
    <source>
        <dbReference type="EMBL" id="CAF3014898.1"/>
    </source>
</evidence>
<dbReference type="SMART" id="SM00248">
    <property type="entry name" value="ANK"/>
    <property type="match status" value="8"/>
</dbReference>
<feature type="compositionally biased region" description="Low complexity" evidence="3">
    <location>
        <begin position="643"/>
        <end position="657"/>
    </location>
</feature>
<dbReference type="InterPro" id="IPR001171">
    <property type="entry name" value="ERG24_DHCR-like"/>
</dbReference>
<sequence length="1148" mass="129215">MRISKGYGDCSNMKMHCFTALVQECQLSAPGYKLSDSLKKKIEVFDKSDRKGVVDQTSEFGCTPLFLACKNGSAEVVEYLLTECEADIEQRGIFQVLDEGVSHSVTPLWCAAVSGRLSVVRVLIDNGADVNAASDSGSTPVRSACYIVRNEMPTSHFDIIQALVKAGANIQTPNHFGGTCLINSIQSTKLVKFLIDNDVDINAEDVQQKTALHYAVQENRFATAKLLMQNGADPMKVSKYGDDILQTACLKGNIMVFNYLIDKVKYDPYRIANAFELIGSTFLLDLYDLGSTLFFWKRALEIRYSGVASYPKEDLKVHPNLKVSEINSLEELDSSLTDLQGLKFQALIMSERILGEDHKDTIFRYMYCGASHADVNQYNECVHLWNYALKLKIRKDTLLSYDSSFTARAIVQLYVNILRSVFRSDNENMSMSEIREECEVSFKDVLSTTIFINEGLVKALQLLKVNPVFQVQLDNLDIILTSWIHLIHILLKMAISEEEMRQIYLIVKEVLSIDPKTSNGGDSVFHLAVLELTKFILKCDFDVHKRNNLGETPLHIASKPANYSKEVIELLLSHQCHADVPDSNGLRALDLLVQQTYNLSLVSHISLKCLAAQVLRRNRMSDKTMPLRNATTRRKSPARTMTRQRSSLSRVVSTSTNTSYKEDEAVVTYVRDEDNEYDVKYEDGTVFTIKAKDVMKPTANTRRVSRGRSKSRTRDSGAKKVEPKDEKPQEEKPNRKGRRSVPRATKVVANSETDEKEDEEIKTKTKSKSTMKISNSLKSLRTSVVGKSEDIDIQIKDIAKAVNNISDSDDESDVVTLNTFRSRKSLLSLDTPTLSNHVKKNSDIDTLAEKIYQRTSARIASKLVELSSDDERPKLVPNPDIPLRRKPKTSIWSKISFEWLTCLFFMILGAFILFSLHLLCKSGSCKPAIPKVPQKLKSYWDPYSVGLIVAEILVISLLSLIPIGPLMTNVNGQEIRKNGFLTILACFALLPILVMKEVDLEFSNYVMKNNENASPLVICAAVFQIIYAFDALFFEDFYFFSHDAMNNGYGYSMIVSYYTLPFLPTLIVRYLLAKAPIEAPWYVVAGIVIVNMVGYIIFRASENQRCLFKRNPDDEGIKHLERITSGANKKILSGMVLGIASCCNGWKD</sequence>
<dbReference type="PRINTS" id="PR01415">
    <property type="entry name" value="ANKYRIN"/>
</dbReference>
<gene>
    <name evidence="5" type="ORF">LSAA_14417</name>
</gene>
<feature type="transmembrane region" description="Helical" evidence="4">
    <location>
        <begin position="897"/>
        <end position="919"/>
    </location>
</feature>
<dbReference type="InterPro" id="IPR002110">
    <property type="entry name" value="Ankyrin_rpt"/>
</dbReference>
<keyword evidence="4" id="KW-0472">Membrane</keyword>
<feature type="transmembrane region" description="Helical" evidence="4">
    <location>
        <begin position="1054"/>
        <end position="1072"/>
    </location>
</feature>
<accession>A0A7R8HCQ3</accession>
<keyword evidence="4" id="KW-0812">Transmembrane</keyword>
<keyword evidence="2" id="KW-0040">ANK repeat</keyword>
<evidence type="ECO:0000256" key="3">
    <source>
        <dbReference type="SAM" id="MobiDB-lite"/>
    </source>
</evidence>
<dbReference type="EMBL" id="HG994587">
    <property type="protein sequence ID" value="CAF3014898.1"/>
    <property type="molecule type" value="Genomic_DNA"/>
</dbReference>
<dbReference type="PROSITE" id="PS50297">
    <property type="entry name" value="ANK_REP_REGION"/>
    <property type="match status" value="3"/>
</dbReference>
<keyword evidence="6" id="KW-1185">Reference proteome</keyword>
<dbReference type="GO" id="GO:0016126">
    <property type="term" value="P:sterol biosynthetic process"/>
    <property type="evidence" value="ECO:0007669"/>
    <property type="project" value="InterPro"/>
</dbReference>
<dbReference type="Gene3D" id="1.25.40.20">
    <property type="entry name" value="Ankyrin repeat-containing domain"/>
    <property type="match status" value="3"/>
</dbReference>
<feature type="transmembrane region" description="Helical" evidence="4">
    <location>
        <begin position="975"/>
        <end position="995"/>
    </location>
</feature>
<protein>
    <submittedName>
        <fullName evidence="5">(salmon louse) hypothetical protein</fullName>
    </submittedName>
</protein>
<name>A0A7R8HCQ3_LEPSM</name>
<dbReference type="Pfam" id="PF01222">
    <property type="entry name" value="ERG4_ERG24"/>
    <property type="match status" value="1"/>
</dbReference>
<dbReference type="GO" id="GO:0016628">
    <property type="term" value="F:oxidoreductase activity, acting on the CH-CH group of donors, NAD or NADP as acceptor"/>
    <property type="evidence" value="ECO:0007669"/>
    <property type="project" value="InterPro"/>
</dbReference>
<dbReference type="Pfam" id="PF12796">
    <property type="entry name" value="Ank_2"/>
    <property type="match status" value="2"/>
</dbReference>
<dbReference type="SUPFAM" id="SSF48403">
    <property type="entry name" value="Ankyrin repeat"/>
    <property type="match status" value="1"/>
</dbReference>
<feature type="region of interest" description="Disordered" evidence="3">
    <location>
        <begin position="629"/>
        <end position="657"/>
    </location>
</feature>
<dbReference type="OrthoDB" id="3246549at2759"/>
<organism evidence="5 6">
    <name type="scientific">Lepeophtheirus salmonis</name>
    <name type="common">Salmon louse</name>
    <name type="synonym">Caligus salmonis</name>
    <dbReference type="NCBI Taxonomy" id="72036"/>
    <lineage>
        <taxon>Eukaryota</taxon>
        <taxon>Metazoa</taxon>
        <taxon>Ecdysozoa</taxon>
        <taxon>Arthropoda</taxon>
        <taxon>Crustacea</taxon>
        <taxon>Multicrustacea</taxon>
        <taxon>Hexanauplia</taxon>
        <taxon>Copepoda</taxon>
        <taxon>Siphonostomatoida</taxon>
        <taxon>Caligidae</taxon>
        <taxon>Lepeophtheirus</taxon>
    </lineage>
</organism>
<dbReference type="Pfam" id="PF13857">
    <property type="entry name" value="Ank_5"/>
    <property type="match status" value="1"/>
</dbReference>
<dbReference type="GO" id="GO:0016020">
    <property type="term" value="C:membrane"/>
    <property type="evidence" value="ECO:0007669"/>
    <property type="project" value="InterPro"/>
</dbReference>
<reference evidence="5" key="1">
    <citation type="submission" date="2021-02" db="EMBL/GenBank/DDBJ databases">
        <authorList>
            <person name="Bekaert M."/>
        </authorList>
    </citation>
    <scope>NUCLEOTIDE SEQUENCE</scope>
    <source>
        <strain evidence="5">IoA-00</strain>
    </source>
</reference>
<evidence type="ECO:0000313" key="6">
    <source>
        <dbReference type="Proteomes" id="UP000675881"/>
    </source>
</evidence>
<dbReference type="PANTHER" id="PTHR24173:SF82">
    <property type="entry name" value="FI19351P1"/>
    <property type="match status" value="1"/>
</dbReference>
<feature type="transmembrane region" description="Helical" evidence="4">
    <location>
        <begin position="1079"/>
        <end position="1098"/>
    </location>
</feature>
<dbReference type="PROSITE" id="PS50088">
    <property type="entry name" value="ANK_REPEAT"/>
    <property type="match status" value="3"/>
</dbReference>
<keyword evidence="1" id="KW-0677">Repeat</keyword>
<evidence type="ECO:0000256" key="2">
    <source>
        <dbReference type="ARBA" id="ARBA00023043"/>
    </source>
</evidence>
<dbReference type="PANTHER" id="PTHR24173">
    <property type="entry name" value="ANKYRIN REPEAT CONTAINING"/>
    <property type="match status" value="1"/>
</dbReference>
<evidence type="ECO:0000256" key="4">
    <source>
        <dbReference type="SAM" id="Phobius"/>
    </source>
</evidence>
<feature type="transmembrane region" description="Helical" evidence="4">
    <location>
        <begin position="940"/>
        <end position="963"/>
    </location>
</feature>
<proteinExistence type="predicted"/>